<sequence>QDLYKEDSEAVMFSSREELIEKCNWYLKNDDKRIEIANAGRARCISSGYDVVSRMKQWVGDIETWLHKTYEDQ</sequence>
<reference evidence="2" key="1">
    <citation type="submission" date="2018-05" db="EMBL/GenBank/DDBJ databases">
        <authorList>
            <person name="Lanie J.A."/>
            <person name="Ng W.-L."/>
            <person name="Kazmierczak K.M."/>
            <person name="Andrzejewski T.M."/>
            <person name="Davidsen T.M."/>
            <person name="Wayne K.J."/>
            <person name="Tettelin H."/>
            <person name="Glass J.I."/>
            <person name="Rusch D."/>
            <person name="Podicherti R."/>
            <person name="Tsui H.-C.T."/>
            <person name="Winkler M.E."/>
        </authorList>
    </citation>
    <scope>NUCLEOTIDE SEQUENCE</scope>
</reference>
<dbReference type="EMBL" id="UINC01086736">
    <property type="protein sequence ID" value="SVC35465.1"/>
    <property type="molecule type" value="Genomic_DNA"/>
</dbReference>
<dbReference type="AlphaFoldDB" id="A0A382LHZ3"/>
<feature type="non-terminal residue" evidence="2">
    <location>
        <position position="1"/>
    </location>
</feature>
<proteinExistence type="predicted"/>
<gene>
    <name evidence="2" type="ORF">METZ01_LOCUS288319</name>
</gene>
<evidence type="ECO:0000259" key="1">
    <source>
        <dbReference type="Pfam" id="PF13524"/>
    </source>
</evidence>
<organism evidence="2">
    <name type="scientific">marine metagenome</name>
    <dbReference type="NCBI Taxonomy" id="408172"/>
    <lineage>
        <taxon>unclassified sequences</taxon>
        <taxon>metagenomes</taxon>
        <taxon>ecological metagenomes</taxon>
    </lineage>
</organism>
<dbReference type="Pfam" id="PF13524">
    <property type="entry name" value="Glyco_trans_1_2"/>
    <property type="match status" value="1"/>
</dbReference>
<protein>
    <recommendedName>
        <fullName evidence="1">Spore protein YkvP/CgeB glycosyl transferase-like domain-containing protein</fullName>
    </recommendedName>
</protein>
<name>A0A382LHZ3_9ZZZZ</name>
<accession>A0A382LHZ3</accession>
<evidence type="ECO:0000313" key="2">
    <source>
        <dbReference type="EMBL" id="SVC35465.1"/>
    </source>
</evidence>
<feature type="domain" description="Spore protein YkvP/CgeB glycosyl transferase-like" evidence="1">
    <location>
        <begin position="2"/>
        <end position="59"/>
    </location>
</feature>
<dbReference type="InterPro" id="IPR055259">
    <property type="entry name" value="YkvP/CgeB_Glyco_trans-like"/>
</dbReference>